<evidence type="ECO:0000256" key="1">
    <source>
        <dbReference type="SAM" id="Coils"/>
    </source>
</evidence>
<feature type="coiled-coil region" evidence="1">
    <location>
        <begin position="186"/>
        <end position="276"/>
    </location>
</feature>
<keyword evidence="2" id="KW-1133">Transmembrane helix</keyword>
<keyword evidence="1" id="KW-0175">Coiled coil</keyword>
<organism evidence="3 4">
    <name type="scientific">Anaerococcus faecalis</name>
    <dbReference type="NCBI Taxonomy" id="2742993"/>
    <lineage>
        <taxon>Bacteria</taxon>
        <taxon>Bacillati</taxon>
        <taxon>Bacillota</taxon>
        <taxon>Tissierellia</taxon>
        <taxon>Tissierellales</taxon>
        <taxon>Peptoniphilaceae</taxon>
        <taxon>Anaerococcus</taxon>
    </lineage>
</organism>
<evidence type="ECO:0000256" key="2">
    <source>
        <dbReference type="SAM" id="Phobius"/>
    </source>
</evidence>
<evidence type="ECO:0000313" key="3">
    <source>
        <dbReference type="EMBL" id="NVF11428.1"/>
    </source>
</evidence>
<dbReference type="EMBL" id="JABVBA010000004">
    <property type="protein sequence ID" value="NVF11428.1"/>
    <property type="molecule type" value="Genomic_DNA"/>
</dbReference>
<keyword evidence="2" id="KW-0472">Membrane</keyword>
<keyword evidence="4" id="KW-1185">Reference proteome</keyword>
<dbReference type="Proteomes" id="UP000540919">
    <property type="component" value="Unassembled WGS sequence"/>
</dbReference>
<evidence type="ECO:0000313" key="4">
    <source>
        <dbReference type="Proteomes" id="UP000540919"/>
    </source>
</evidence>
<sequence>MKKKNILGLGLGLLMLTSPINPIEKNYKNIAFAGDITTSEENTYDSIISEIEDFKKSEIYKNLNEKVKKDFDDLIGNLNEENFTQESYNKISEKISEIKLAEYKKLYKEIKTMIKGNLSDKLKNNFNEIKESYDSVQEYNQNYNNLNILKDKINAYNKELSLDRNILKEGIEKNKNLDLADEKKVLDNEDSNLDSVNEAIKSINKKVDDFNEKVRKKAKEEKEKLAKEIEDAIKNHEEVKKDIVYKKSSKEDKDELEKAFNELKNSQIALKEGKEEDFGKIIDKYNELVNNLDGKIFIDELNALIKYFNENQDKIKDEEKKAKLSKELNSVVDDDQFDSEKLKDLEKRIKDAVNEKPGYLEQETPKRVTVSRSKNPVVKKSRSFVRTGIGSIAKVAGVLVLAAGGHLYLKKKK</sequence>
<evidence type="ECO:0008006" key="5">
    <source>
        <dbReference type="Google" id="ProtNLM"/>
    </source>
</evidence>
<dbReference type="RefSeq" id="WP_176269686.1">
    <property type="nucleotide sequence ID" value="NZ_JABVBA010000004.1"/>
</dbReference>
<protein>
    <recommendedName>
        <fullName evidence="5">Reticulocyte binding protein</fullName>
    </recommendedName>
</protein>
<reference evidence="3 4" key="1">
    <citation type="submission" date="2020-06" db="EMBL/GenBank/DDBJ databases">
        <title>Anaerococcus sp. nov., isolated form swine feces.</title>
        <authorList>
            <person name="Yu S."/>
        </authorList>
    </citation>
    <scope>NUCLEOTIDE SEQUENCE [LARGE SCALE GENOMIC DNA]</scope>
    <source>
        <strain evidence="3 4">AGMB00486</strain>
    </source>
</reference>
<comment type="caution">
    <text evidence="3">The sequence shown here is derived from an EMBL/GenBank/DDBJ whole genome shotgun (WGS) entry which is preliminary data.</text>
</comment>
<gene>
    <name evidence="3" type="ORF">HV819_05430</name>
</gene>
<proteinExistence type="predicted"/>
<name>A0ABX2N9V6_9FIRM</name>
<accession>A0ABX2N9V6</accession>
<keyword evidence="2" id="KW-0812">Transmembrane</keyword>
<feature type="transmembrane region" description="Helical" evidence="2">
    <location>
        <begin position="388"/>
        <end position="409"/>
    </location>
</feature>